<feature type="domain" description="Calcineurin-like phosphoesterase" evidence="1">
    <location>
        <begin position="13"/>
        <end position="111"/>
    </location>
</feature>
<dbReference type="InterPro" id="IPR029052">
    <property type="entry name" value="Metallo-depent_PP-like"/>
</dbReference>
<keyword evidence="3" id="KW-1185">Reference proteome</keyword>
<evidence type="ECO:0000259" key="1">
    <source>
        <dbReference type="Pfam" id="PF00149"/>
    </source>
</evidence>
<accession>A0ABV6R7N2</accession>
<protein>
    <submittedName>
        <fullName evidence="2">Metallophosphoesterase</fullName>
    </submittedName>
</protein>
<name>A0ABV6R7N2_9MICO</name>
<sequence>MTDPVAPIGPTARIYAISDVHGHLAPLQAALDLVDLDGDPGAELVLLGDYVDRGPDSCAVLEEIRETQRRHPGRVTALLGNHDDWLLGWLDGEDHDLDWLMGDADLMTVRSFLSPLELARALGHEDPGSDASRLDGPTMNRNLKRALLSRHRPLLAWLRALPRVHETEQQIFVHAGVDEEAGELWRAATPDHVLTEKFPASTGPFLKDVVAGHVRTHQLHPDGSHGVFHDGASHWYIDGAVEVTGRLNVLCYDVAEGTYSSSTAG</sequence>
<dbReference type="Proteomes" id="UP001589793">
    <property type="component" value="Unassembled WGS sequence"/>
</dbReference>
<dbReference type="InterPro" id="IPR004843">
    <property type="entry name" value="Calcineurin-like_PHP"/>
</dbReference>
<evidence type="ECO:0000313" key="3">
    <source>
        <dbReference type="Proteomes" id="UP001589793"/>
    </source>
</evidence>
<proteinExistence type="predicted"/>
<dbReference type="InterPro" id="IPR050126">
    <property type="entry name" value="Ap4A_hydrolase"/>
</dbReference>
<dbReference type="Pfam" id="PF00149">
    <property type="entry name" value="Metallophos"/>
    <property type="match status" value="1"/>
</dbReference>
<evidence type="ECO:0000313" key="2">
    <source>
        <dbReference type="EMBL" id="MFC0672993.1"/>
    </source>
</evidence>
<gene>
    <name evidence="2" type="ORF">ACFFF6_03370</name>
</gene>
<dbReference type="RefSeq" id="WP_376978213.1">
    <property type="nucleotide sequence ID" value="NZ_JBHLSV010000003.1"/>
</dbReference>
<dbReference type="PANTHER" id="PTHR42850:SF4">
    <property type="entry name" value="ZINC-DEPENDENT ENDOPOLYPHOSPHATASE"/>
    <property type="match status" value="1"/>
</dbReference>
<comment type="caution">
    <text evidence="2">The sequence shown here is derived from an EMBL/GenBank/DDBJ whole genome shotgun (WGS) entry which is preliminary data.</text>
</comment>
<dbReference type="SUPFAM" id="SSF56300">
    <property type="entry name" value="Metallo-dependent phosphatases"/>
    <property type="match status" value="1"/>
</dbReference>
<reference evidence="2 3" key="1">
    <citation type="submission" date="2024-09" db="EMBL/GenBank/DDBJ databases">
        <authorList>
            <person name="Sun Q."/>
            <person name="Mori K."/>
        </authorList>
    </citation>
    <scope>NUCLEOTIDE SEQUENCE [LARGE SCALE GENOMIC DNA]</scope>
    <source>
        <strain evidence="2 3">CICC 10874</strain>
    </source>
</reference>
<dbReference type="EMBL" id="JBHLSV010000003">
    <property type="protein sequence ID" value="MFC0672993.1"/>
    <property type="molecule type" value="Genomic_DNA"/>
</dbReference>
<organism evidence="2 3">
    <name type="scientific">Brachybacterium hainanense</name>
    <dbReference type="NCBI Taxonomy" id="1541174"/>
    <lineage>
        <taxon>Bacteria</taxon>
        <taxon>Bacillati</taxon>
        <taxon>Actinomycetota</taxon>
        <taxon>Actinomycetes</taxon>
        <taxon>Micrococcales</taxon>
        <taxon>Dermabacteraceae</taxon>
        <taxon>Brachybacterium</taxon>
    </lineage>
</organism>
<dbReference type="PANTHER" id="PTHR42850">
    <property type="entry name" value="METALLOPHOSPHOESTERASE"/>
    <property type="match status" value="1"/>
</dbReference>
<dbReference type="Gene3D" id="3.60.21.10">
    <property type="match status" value="1"/>
</dbReference>